<dbReference type="Proteomes" id="UP000204179">
    <property type="component" value="Segment"/>
</dbReference>
<dbReference type="GeneID" id="26518537"/>
<dbReference type="KEGG" id="vg:26518537"/>
<gene>
    <name evidence="1" type="ORF">JD18_122</name>
</gene>
<name>A0A0K1Y4T0_9CAUD</name>
<organism evidence="1 2">
    <name type="scientific">Klebsiella phage JD18</name>
    <dbReference type="NCBI Taxonomy" id="1698360"/>
    <lineage>
        <taxon>Viruses</taxon>
        <taxon>Duplodnaviria</taxon>
        <taxon>Heunggongvirae</taxon>
        <taxon>Uroviricota</taxon>
        <taxon>Caudoviricetes</taxon>
        <taxon>Pantevenvirales</taxon>
        <taxon>Straboviridae</taxon>
        <taxon>Tevenvirinae</taxon>
        <taxon>Jiaodavirus</taxon>
        <taxon>Jiaodavirus jd18</taxon>
    </lineage>
</organism>
<dbReference type="EMBL" id="KT239446">
    <property type="protein sequence ID" value="AKY01993.1"/>
    <property type="molecule type" value="Genomic_DNA"/>
</dbReference>
<reference evidence="1 2" key="1">
    <citation type="submission" date="2015-07" db="EMBL/GenBank/DDBJ databases">
        <title>Isolation and characterization of JD18-a novel lytic bacteriophage for Klebsiella pneumoniae.</title>
        <authorList>
            <person name="Fan J."/>
            <person name="Zhang X."/>
            <person name="Guo X."/>
            <person name="He P."/>
            <person name="Zhang Y."/>
        </authorList>
    </citation>
    <scope>NUCLEOTIDE SEQUENCE [LARGE SCALE GENOMIC DNA]</scope>
</reference>
<accession>A0A0K1Y4T0</accession>
<keyword evidence="2" id="KW-1185">Reference proteome</keyword>
<proteinExistence type="predicted"/>
<sequence length="75" mass="8741">MHTNEVPKTLADIRLEAKIAIERLIKATVEEGKESVLILGLESYVTDYIEIFERSKNEQGLIIKPYVYDWINPYE</sequence>
<protein>
    <submittedName>
        <fullName evidence="1">Uncharacterized protein</fullName>
    </submittedName>
</protein>
<evidence type="ECO:0000313" key="2">
    <source>
        <dbReference type="Proteomes" id="UP000204179"/>
    </source>
</evidence>
<evidence type="ECO:0000313" key="1">
    <source>
        <dbReference type="EMBL" id="AKY01993.1"/>
    </source>
</evidence>
<dbReference type="RefSeq" id="YP_009190703.1">
    <property type="nucleotide sequence ID" value="NC_028686.1"/>
</dbReference>